<name>A0A3E4W8Y3_9BACT</name>
<keyword evidence="2" id="KW-0201">Cytochrome c-type biogenesis</keyword>
<dbReference type="GO" id="GO:0030313">
    <property type="term" value="C:cell envelope"/>
    <property type="evidence" value="ECO:0007669"/>
    <property type="project" value="UniProtKB-SubCell"/>
</dbReference>
<comment type="subcellular location">
    <subcellularLocation>
        <location evidence="1">Cell envelope</location>
    </subcellularLocation>
</comment>
<dbReference type="Gene3D" id="3.40.30.10">
    <property type="entry name" value="Glutaredoxin"/>
    <property type="match status" value="1"/>
</dbReference>
<dbReference type="InterPro" id="IPR036249">
    <property type="entry name" value="Thioredoxin-like_sf"/>
</dbReference>
<evidence type="ECO:0000256" key="2">
    <source>
        <dbReference type="ARBA" id="ARBA00022748"/>
    </source>
</evidence>
<keyword evidence="4" id="KW-0676">Redox-active center</keyword>
<accession>A0A3E4W8Y3</accession>
<dbReference type="InterPro" id="IPR013740">
    <property type="entry name" value="Redoxin"/>
</dbReference>
<dbReference type="PROSITE" id="PS00194">
    <property type="entry name" value="THIOREDOXIN_1"/>
    <property type="match status" value="1"/>
</dbReference>
<evidence type="ECO:0000256" key="4">
    <source>
        <dbReference type="ARBA" id="ARBA00023284"/>
    </source>
</evidence>
<evidence type="ECO:0000259" key="6">
    <source>
        <dbReference type="PROSITE" id="PS51352"/>
    </source>
</evidence>
<evidence type="ECO:0000313" key="8">
    <source>
        <dbReference type="Proteomes" id="UP000260780"/>
    </source>
</evidence>
<evidence type="ECO:0000256" key="3">
    <source>
        <dbReference type="ARBA" id="ARBA00023157"/>
    </source>
</evidence>
<dbReference type="RefSeq" id="WP_117748021.1">
    <property type="nucleotide sequence ID" value="NZ_CAUGGG010000014.1"/>
</dbReference>
<keyword evidence="5" id="KW-0732">Signal</keyword>
<dbReference type="InterPro" id="IPR017937">
    <property type="entry name" value="Thioredoxin_CS"/>
</dbReference>
<dbReference type="PANTHER" id="PTHR42852:SF6">
    <property type="entry name" value="THIOL:DISULFIDE INTERCHANGE PROTEIN DSBE"/>
    <property type="match status" value="1"/>
</dbReference>
<comment type="caution">
    <text evidence="7">The sequence shown here is derived from an EMBL/GenBank/DDBJ whole genome shotgun (WGS) entry which is preliminary data.</text>
</comment>
<dbReference type="EMBL" id="QSTF01000025">
    <property type="protein sequence ID" value="RGM38686.1"/>
    <property type="molecule type" value="Genomic_DNA"/>
</dbReference>
<sequence length="487" mass="55457">MKAKHIAFLSLSVLAGTFASCTGSHEIKITGSVKNLDGGTIIYQKSIDGMFNSQSQDTLKLNTDSTFSLTLPSNGYEQIRLFLWGKRYLGSFIADGGNYRLQIDAAATHPISILEGKNEKNMEVSRLMDELGQDVFDVLSRKGDKWGITQDTIATSVSKKLQDAVLALDEKMKGVDEDLYEKACQNTRIQTMWAFQNQLFGIAYRYSEATKQSWLKEWEKMMEFCRVNHPASTFSPAFHEVVYNNAGITYYTKEEPVDEDLKKNPNKLIFHYIEKNLTGQAQESAMALLFLRDANEEKYDPEILPLEERFKQLYPHSKWQPLINEAIAKNKAFNQAKTPDYIHFPNIDNAKTFKDITDLYKGKVIFMDIWATWCGPCRASFAYVKPLQEYAKANDIVLLYLSIDRPEEDAKWRKMAARYDLMGEHVRVQEAFKDEIYTTFGNAQKALSIPRCVIIGKDGEIKFKSAASPEDMEKLKSQLKEAAQTGA</sequence>
<feature type="domain" description="Thioredoxin" evidence="6">
    <location>
        <begin position="332"/>
        <end position="481"/>
    </location>
</feature>
<dbReference type="Proteomes" id="UP000260780">
    <property type="component" value="Unassembled WGS sequence"/>
</dbReference>
<dbReference type="CDD" id="cd02966">
    <property type="entry name" value="TlpA_like_family"/>
    <property type="match status" value="1"/>
</dbReference>
<dbReference type="Pfam" id="PF08534">
    <property type="entry name" value="Redoxin"/>
    <property type="match status" value="1"/>
</dbReference>
<feature type="signal peptide" evidence="5">
    <location>
        <begin position="1"/>
        <end position="19"/>
    </location>
</feature>
<dbReference type="PANTHER" id="PTHR42852">
    <property type="entry name" value="THIOL:DISULFIDE INTERCHANGE PROTEIN DSBE"/>
    <property type="match status" value="1"/>
</dbReference>
<dbReference type="InterPro" id="IPR050553">
    <property type="entry name" value="Thioredoxin_ResA/DsbE_sf"/>
</dbReference>
<dbReference type="PROSITE" id="PS51257">
    <property type="entry name" value="PROKAR_LIPOPROTEIN"/>
    <property type="match status" value="1"/>
</dbReference>
<feature type="chain" id="PRO_5017574938" description="Thioredoxin domain-containing protein" evidence="5">
    <location>
        <begin position="20"/>
        <end position="487"/>
    </location>
</feature>
<dbReference type="PROSITE" id="PS51352">
    <property type="entry name" value="THIOREDOXIN_2"/>
    <property type="match status" value="1"/>
</dbReference>
<protein>
    <recommendedName>
        <fullName evidence="6">Thioredoxin domain-containing protein</fullName>
    </recommendedName>
</protein>
<evidence type="ECO:0000256" key="5">
    <source>
        <dbReference type="SAM" id="SignalP"/>
    </source>
</evidence>
<proteinExistence type="predicted"/>
<evidence type="ECO:0000313" key="7">
    <source>
        <dbReference type="EMBL" id="RGM38686.1"/>
    </source>
</evidence>
<gene>
    <name evidence="7" type="ORF">DXC17_10085</name>
</gene>
<dbReference type="GO" id="GO:0017004">
    <property type="term" value="P:cytochrome complex assembly"/>
    <property type="evidence" value="ECO:0007669"/>
    <property type="project" value="UniProtKB-KW"/>
</dbReference>
<organism evidence="7 8">
    <name type="scientific">Phocaeicola plebeius</name>
    <dbReference type="NCBI Taxonomy" id="310297"/>
    <lineage>
        <taxon>Bacteria</taxon>
        <taxon>Pseudomonadati</taxon>
        <taxon>Bacteroidota</taxon>
        <taxon>Bacteroidia</taxon>
        <taxon>Bacteroidales</taxon>
        <taxon>Bacteroidaceae</taxon>
        <taxon>Phocaeicola</taxon>
    </lineage>
</organism>
<dbReference type="AlphaFoldDB" id="A0A3E4W8Y3"/>
<dbReference type="SUPFAM" id="SSF52833">
    <property type="entry name" value="Thioredoxin-like"/>
    <property type="match status" value="1"/>
</dbReference>
<keyword evidence="3" id="KW-1015">Disulfide bond</keyword>
<reference evidence="7 8" key="1">
    <citation type="submission" date="2018-08" db="EMBL/GenBank/DDBJ databases">
        <title>A genome reference for cultivated species of the human gut microbiota.</title>
        <authorList>
            <person name="Zou Y."/>
            <person name="Xue W."/>
            <person name="Luo G."/>
        </authorList>
    </citation>
    <scope>NUCLEOTIDE SEQUENCE [LARGE SCALE GENOMIC DNA]</scope>
    <source>
        <strain evidence="7 8">OM08-14</strain>
    </source>
</reference>
<dbReference type="GO" id="GO:0016491">
    <property type="term" value="F:oxidoreductase activity"/>
    <property type="evidence" value="ECO:0007669"/>
    <property type="project" value="InterPro"/>
</dbReference>
<dbReference type="InterPro" id="IPR013766">
    <property type="entry name" value="Thioredoxin_domain"/>
</dbReference>
<evidence type="ECO:0000256" key="1">
    <source>
        <dbReference type="ARBA" id="ARBA00004196"/>
    </source>
</evidence>